<evidence type="ECO:0000313" key="2">
    <source>
        <dbReference type="Proteomes" id="UP000222741"/>
    </source>
</evidence>
<evidence type="ECO:0000313" key="1">
    <source>
        <dbReference type="EMBL" id="ARQ95060.1"/>
    </source>
</evidence>
<name>A0A1X9SGB2_9CAUD</name>
<dbReference type="Proteomes" id="UP000222741">
    <property type="component" value="Segment"/>
</dbReference>
<protein>
    <submittedName>
        <fullName evidence="1">Uncharacterized protein</fullName>
    </submittedName>
</protein>
<sequence length="82" mass="9768">MIKVYTIWNWDKGQPLTMVYNAEGQKIFQTNIKFEADFDTIYMFGGKLYTLESIKDDGKYYIFDEYSKGIKGLLNREEFKVQ</sequence>
<reference evidence="2" key="1">
    <citation type="submission" date="2017-04" db="EMBL/GenBank/DDBJ databases">
        <authorList>
            <person name="Abille Z."/>
            <person name="Afsharjavan R."/>
            <person name="Alms C.E."/>
            <person name="Anil A."/>
            <person name="Azuma E.A."/>
            <person name="Boateng D."/>
            <person name="Bowden K.V."/>
            <person name="Bui Q."/>
            <person name="Callaghan K.D."/>
            <person name="Canova P.N."/>
            <person name="Carter A.-G.V."/>
            <person name="Carty B."/>
            <person name="Choudhary A."/>
            <person name="Chugh K."/>
            <person name="Clark C.B."/>
            <person name="Clark J."/>
            <person name="Cortez R."/>
            <person name="Dalwadi R.M."/>
            <person name="Daou G."/>
            <person name="Das M."/>
            <person name="Dasari S."/>
            <person name="Davis E.H."/>
            <person name="Defreitas N."/>
            <person name="Demirji J."/>
            <person name="Endres C."/>
            <person name="Fakhar S."/>
            <person name="Feeley N."/>
            <person name="Flores D.C."/>
            <person name="Fowler A.R."/>
            <person name="George T."/>
            <person name="Greis H.L."/>
            <person name="Groleau D.L."/>
            <person name="Gulati J.K."/>
            <person name="Guzman W."/>
            <person name="Hallworth A.N."/>
            <person name="Hariri A."/>
            <person name="Haya V.N."/>
            <person name="Hoffman A.K."/>
            <person name="Horne B."/>
            <person name="Howard T."/>
            <person name="Iglesia A.J."/>
            <person name="Ijezie O.D."/>
            <person name="Incognito N.A."/>
            <person name="Inen J.A."/>
            <person name="Jaiswal A."/>
            <person name="Jezek R.A."/>
            <person name="Kawa A.C."/>
            <person name="Khan F."/>
            <person name="Khin A.C."/>
            <person name="Knapo J."/>
            <person name="Kong A.S."/>
            <person name="Le B.Q."/>
            <person name="Le Q.M."/>
            <person name="Le T.-H.M."/>
            <person name="Lee M."/>
            <person name="Lockwood J.L."/>
            <person name="Loto-Rojas G.S."/>
            <person name="Mantzavinos A."/>
            <person name="Martinez D.R."/>
            <person name="Meadows A.R."/>
            <person name="Mehr S."/>
            <person name="Mellon M.N."/>
            <person name="Memon S."/>
            <person name="Miller B."/>
            <person name="Min S."/>
            <person name="Mitchell L.M."/>
            <person name="Mohamed I.R."/>
            <person name="Mohammed F.O."/>
            <person name="More S."/>
            <person name="Muntaha S."/>
            <person name="Nadeem I."/>
            <person name="Ndjeumen-Njinguet A.S."/>
            <person name="Ng P."/>
            <person name="Ngu V.E."/>
            <person name="Nguyen B.N."/>
            <person name="OHern C.T."/>
            <person name="Oboh U.S."/>
            <person name="Pagano C.W."/>
            <person name="Panakal P.R."/>
            <person name="Park D.A."/>
            <person name="Parsana D."/>
            <person name="Patel P."/>
            <person name="Patel V.S."/>
            <person name="Patwardhan V.M."/>
            <person name="Pawar S.D."/>
            <person name="Payne V.R."/>
            <person name="Petricel I.M."/>
            <person name="Phillips C."/>
            <person name="Puglisi K.M."/>
            <person name="Ramaprasad G."/>
            <person name="Raza A.S."/>
            <person name="Rivera-Oven A.G."/>
            <person name="Robins E."/>
            <person name="Roeun D.C."/>
            <person name="Rostovtseva N."/>
            <person name="Sadat M."/>
            <person name="Seas A."/>
            <person name="So E.J."/>
            <person name="Sogbesan C."/>
            <person name="Strumsky L.A."/>
            <person name="Sun J.L."/>
            <person name="Sutherland H.J."/>
            <person name="Tchakounte I."/>
            <person name="Tewell J.R."/>
            <person name="Thapa D.J."/>
            <person name="Tkach Y."/>
            <person name="Tran C.D."/>
            <person name="Tran V."/>
            <person name="Vithayathil T."/>
            <person name="Vivekanandan A."/>
            <person name="Wang S.R."/>
            <person name="White E."/>
            <person name="Yang A.L."/>
            <person name="Ye D.T."/>
            <person name="Yirenkyi M."/>
            <person name="Zarb J.S."/>
            <person name="Zhang S."/>
            <person name="Zhou M.T."/>
            <person name="Cao A."/>
            <person name="Nguyen K.M."/>
            <person name="Patel K."/>
            <person name="Patel P."/>
            <person name="Pennington E."/>
            <person name="Sendze O."/>
            <person name="Zahangir S."/>
            <person name="Correa-Mendez M."/>
            <person name="Fabian M.F."/>
            <person name="Liu S."/>
            <person name="Jethmalani Y."/>
            <person name="Nunn R."/>
            <person name="Prakash A."/>
            <person name="Louise T."/>
            <person name="Russell D.A."/>
            <person name="Hatfull G.F."/>
            <person name="Erill I."/>
            <person name="Caruso S.M."/>
        </authorList>
    </citation>
    <scope>NUCLEOTIDE SEQUENCE [LARGE SCALE GENOMIC DNA]</scope>
</reference>
<gene>
    <name evidence="1" type="ORF">FLAPJACK_149</name>
</gene>
<proteinExistence type="predicted"/>
<dbReference type="EMBL" id="KY888882">
    <property type="protein sequence ID" value="ARQ95060.1"/>
    <property type="molecule type" value="Genomic_DNA"/>
</dbReference>
<organism evidence="1 2">
    <name type="scientific">Bacillus phage Flapjack</name>
    <dbReference type="NCBI Taxonomy" id="1983465"/>
    <lineage>
        <taxon>Viruses</taxon>
        <taxon>Duplodnaviria</taxon>
        <taxon>Heunggongvirae</taxon>
        <taxon>Uroviricota</taxon>
        <taxon>Caudoviricetes</taxon>
        <taxon>Herelleviridae</taxon>
        <taxon>Bastillevirinae</taxon>
        <taxon>Bequatrovirus</taxon>
        <taxon>Bequatrovirus spock</taxon>
    </lineage>
</organism>
<accession>A0A1X9SGB2</accession>